<reference evidence="1" key="1">
    <citation type="submission" date="2022-07" db="EMBL/GenBank/DDBJ databases">
        <authorList>
            <person name="Trinca V."/>
            <person name="Uliana J.V.C."/>
            <person name="Torres T.T."/>
            <person name="Ward R.J."/>
            <person name="Monesi N."/>
        </authorList>
    </citation>
    <scope>NUCLEOTIDE SEQUENCE</scope>
    <source>
        <strain evidence="1">HSMRA1968</strain>
        <tissue evidence="1">Whole embryos</tissue>
    </source>
</reference>
<keyword evidence="2" id="KW-1185">Reference proteome</keyword>
<name>A0A9Q0S6E7_9DIPT</name>
<sequence>MIRSPLQVTVFRRPRCSHVLEVSLGEIRQSLFLFLLKKLSVARIPGRELRAPQIVGRNIGNIQQIHEKRKWPSSSLESKNLIAAVFVHFTISSMMSSAKNNLKKSITVFASTPSGMFGWPKYWSLLASELV</sequence>
<organism evidence="1 2">
    <name type="scientific">Pseudolycoriella hygida</name>
    <dbReference type="NCBI Taxonomy" id="35572"/>
    <lineage>
        <taxon>Eukaryota</taxon>
        <taxon>Metazoa</taxon>
        <taxon>Ecdysozoa</taxon>
        <taxon>Arthropoda</taxon>
        <taxon>Hexapoda</taxon>
        <taxon>Insecta</taxon>
        <taxon>Pterygota</taxon>
        <taxon>Neoptera</taxon>
        <taxon>Endopterygota</taxon>
        <taxon>Diptera</taxon>
        <taxon>Nematocera</taxon>
        <taxon>Sciaroidea</taxon>
        <taxon>Sciaridae</taxon>
        <taxon>Pseudolycoriella</taxon>
    </lineage>
</organism>
<dbReference type="AlphaFoldDB" id="A0A9Q0S6E7"/>
<dbReference type="EMBL" id="WJQU01000001">
    <property type="protein sequence ID" value="KAJ6645215.1"/>
    <property type="molecule type" value="Genomic_DNA"/>
</dbReference>
<protein>
    <submittedName>
        <fullName evidence="1">Uncharacterized protein</fullName>
    </submittedName>
</protein>
<accession>A0A9Q0S6E7</accession>
<proteinExistence type="predicted"/>
<evidence type="ECO:0000313" key="1">
    <source>
        <dbReference type="EMBL" id="KAJ6645215.1"/>
    </source>
</evidence>
<comment type="caution">
    <text evidence="1">The sequence shown here is derived from an EMBL/GenBank/DDBJ whole genome shotgun (WGS) entry which is preliminary data.</text>
</comment>
<dbReference type="Proteomes" id="UP001151699">
    <property type="component" value="Chromosome A"/>
</dbReference>
<evidence type="ECO:0000313" key="2">
    <source>
        <dbReference type="Proteomes" id="UP001151699"/>
    </source>
</evidence>
<gene>
    <name evidence="1" type="ORF">Bhyg_00418</name>
</gene>